<dbReference type="EMBL" id="FCOB02000003">
    <property type="protein sequence ID" value="SAK48096.1"/>
    <property type="molecule type" value="Genomic_DNA"/>
</dbReference>
<gene>
    <name evidence="1" type="ORF">AWB83_00960</name>
</gene>
<evidence type="ECO:0000313" key="2">
    <source>
        <dbReference type="Proteomes" id="UP000054978"/>
    </source>
</evidence>
<organism evidence="1 2">
    <name type="scientific">Caballeronia ptereochthonis</name>
    <dbReference type="NCBI Taxonomy" id="1777144"/>
    <lineage>
        <taxon>Bacteria</taxon>
        <taxon>Pseudomonadati</taxon>
        <taxon>Pseudomonadota</taxon>
        <taxon>Betaproteobacteria</taxon>
        <taxon>Burkholderiales</taxon>
        <taxon>Burkholderiaceae</taxon>
        <taxon>Caballeronia</taxon>
    </lineage>
</organism>
<keyword evidence="2" id="KW-1185">Reference proteome</keyword>
<dbReference type="AlphaFoldDB" id="A0A157ZRI3"/>
<accession>A0A157ZRI3</accession>
<evidence type="ECO:0000313" key="1">
    <source>
        <dbReference type="EMBL" id="SAK48096.1"/>
    </source>
</evidence>
<reference evidence="1" key="1">
    <citation type="submission" date="2016-01" db="EMBL/GenBank/DDBJ databases">
        <authorList>
            <person name="Peeters C."/>
        </authorList>
    </citation>
    <scope>NUCLEOTIDE SEQUENCE [LARGE SCALE GENOMIC DNA]</scope>
    <source>
        <strain evidence="1">LMG 29326</strain>
    </source>
</reference>
<comment type="caution">
    <text evidence="1">The sequence shown here is derived from an EMBL/GenBank/DDBJ whole genome shotgun (WGS) entry which is preliminary data.</text>
</comment>
<proteinExistence type="predicted"/>
<protein>
    <submittedName>
        <fullName evidence="1">Uncharacterized protein</fullName>
    </submittedName>
</protein>
<name>A0A157ZRI3_9BURK</name>
<dbReference type="Proteomes" id="UP000054978">
    <property type="component" value="Unassembled WGS sequence"/>
</dbReference>
<dbReference type="STRING" id="1777144.AWB83_00960"/>
<sequence length="261" mass="27958">MSAAASVHAANKLPDRDDTSDGWQFAITPYLWLPTVGGTLRFSLPGGGADASTGPYNYLQNLKFVFMLQGEARKGDWSIFADAVYLRFGRHESSVNAANGLFGPLNTERSLETSLRGTLIQVGGGRTVTGTSWGTVDAVLGVRYLGVKTTLDAAAMSSLATGASVNRAVEVAQVQNILDGFAGVRGRVSISSDGRWYLPFYLDAGAGSSKFTWQALAGVGYSMKWGELSLTYRYLAFYGSGDQLVQTLRFNGPSVNATFKF</sequence>